<evidence type="ECO:0000313" key="2">
    <source>
        <dbReference type="Proteomes" id="UP000193964"/>
    </source>
</evidence>
<proteinExistence type="predicted"/>
<dbReference type="Gene3D" id="3.10.180.10">
    <property type="entry name" value="2,3-Dihydroxybiphenyl 1,2-Dioxygenase, domain 1"/>
    <property type="match status" value="1"/>
</dbReference>
<name>A0A1X2EWB8_9MYCO</name>
<evidence type="ECO:0000313" key="1">
    <source>
        <dbReference type="EMBL" id="ORX10492.1"/>
    </source>
</evidence>
<comment type="caution">
    <text evidence="1">The sequence shown here is derived from an EMBL/GenBank/DDBJ whole genome shotgun (WGS) entry which is preliminary data.</text>
</comment>
<evidence type="ECO:0008006" key="3">
    <source>
        <dbReference type="Google" id="ProtNLM"/>
    </source>
</evidence>
<dbReference type="Pfam" id="PF13669">
    <property type="entry name" value="Glyoxalase_4"/>
    <property type="match status" value="1"/>
</dbReference>
<sequence>MTASLTADELRRRNADRKIFQIALVTRDLERSMKAWVENLGIGPWTVLTFTEDSVRDLKVGAQPVTVPFKFLIAIATVGDIDFELIQPVYGPTIYEEFLQRRGEGLHHIKEKISERDLDAVIDDYAAKGIGVLQTGWFDVDVHYYMDTEPKLDFIFELGNCPRLQLPEGSYSTYPAE</sequence>
<protein>
    <recommendedName>
        <fullName evidence="3">VOC domain-containing protein</fullName>
    </recommendedName>
</protein>
<dbReference type="EMBL" id="LQQA01000032">
    <property type="protein sequence ID" value="ORX10492.1"/>
    <property type="molecule type" value="Genomic_DNA"/>
</dbReference>
<organism evidence="1 2">
    <name type="scientific">Mycolicibacterium wolinskyi</name>
    <dbReference type="NCBI Taxonomy" id="59750"/>
    <lineage>
        <taxon>Bacteria</taxon>
        <taxon>Bacillati</taxon>
        <taxon>Actinomycetota</taxon>
        <taxon>Actinomycetes</taxon>
        <taxon>Mycobacteriales</taxon>
        <taxon>Mycobacteriaceae</taxon>
        <taxon>Mycolicibacterium</taxon>
    </lineage>
</organism>
<dbReference type="RefSeq" id="WP_085147877.1">
    <property type="nucleotide sequence ID" value="NZ_JACKUA010000026.1"/>
</dbReference>
<dbReference type="InterPro" id="IPR029068">
    <property type="entry name" value="Glyas_Bleomycin-R_OHBP_Dase"/>
</dbReference>
<accession>A0A1X2EWB8</accession>
<reference evidence="1 2" key="1">
    <citation type="submission" date="2016-01" db="EMBL/GenBank/DDBJ databases">
        <title>The new phylogeny of the genus Mycobacterium.</title>
        <authorList>
            <person name="Tarcisio F."/>
            <person name="Conor M."/>
            <person name="Antonella G."/>
            <person name="Elisabetta G."/>
            <person name="Giulia F.S."/>
            <person name="Sara T."/>
            <person name="Anna F."/>
            <person name="Clotilde B."/>
            <person name="Roberto B."/>
            <person name="Veronica D.S."/>
            <person name="Fabio R."/>
            <person name="Monica P."/>
            <person name="Olivier J."/>
            <person name="Enrico T."/>
            <person name="Nicola S."/>
        </authorList>
    </citation>
    <scope>NUCLEOTIDE SEQUENCE [LARGE SCALE GENOMIC DNA]</scope>
    <source>
        <strain evidence="1 2">ATCC 700010</strain>
    </source>
</reference>
<dbReference type="OrthoDB" id="9792173at2"/>
<dbReference type="SUPFAM" id="SSF54593">
    <property type="entry name" value="Glyoxalase/Bleomycin resistance protein/Dihydroxybiphenyl dioxygenase"/>
    <property type="match status" value="1"/>
</dbReference>
<gene>
    <name evidence="1" type="ORF">AWC31_04105</name>
</gene>
<dbReference type="AlphaFoldDB" id="A0A1X2EWB8"/>
<dbReference type="Proteomes" id="UP000193964">
    <property type="component" value="Unassembled WGS sequence"/>
</dbReference>